<dbReference type="GO" id="GO:0031418">
    <property type="term" value="F:L-ascorbic acid binding"/>
    <property type="evidence" value="ECO:0007669"/>
    <property type="project" value="InterPro"/>
</dbReference>
<evidence type="ECO:0000256" key="2">
    <source>
        <dbReference type="ARBA" id="ARBA00001962"/>
    </source>
</evidence>
<dbReference type="GO" id="GO:0032963">
    <property type="term" value="P:collagen metabolic process"/>
    <property type="evidence" value="ECO:0007669"/>
    <property type="project" value="InterPro"/>
</dbReference>
<feature type="domain" description="Fe2OG dioxygenase" evidence="9">
    <location>
        <begin position="69"/>
        <end position="177"/>
    </location>
</feature>
<accession>A0AAV6WNL4</accession>
<sequence>MADSDHRRLILRNFLSQQLCKELEFIHKSCCTVGYRPNVFSTTLSHLIATNSAQLVMPLVSIRERLKEKAEEHFGCEYELFIEFTGLISWCKGASIGWHSDDNREYLKQRDFAVVCYLNSYEIDFKGGLFHFQDGEPSTFAPMAGDVLIYTADNKNIHCVSEITEGERTTLTLWLTRDASHDEDAKLVKSLSDCWVVNNPPIASCYPVEASNSMYWYPPEEASVFQSGFDIRCGRLHVFGFDIYSECCCSSSNNLLELLKEPLRLARGDELLPWKFVNIFHALQAVQFYYWMKGSKEKRISRMMRIIFTHFLDIDGACNLTNLVFLLHSLSGKLILPSVQTHVKQIIDRDVTAILILSWMHLSGARLANILSSMMKRKTAQAALSRMFMFKGQINSKESNSINHFNAKILHRKTILIIRALLIAIGVAR</sequence>
<keyword evidence="6" id="KW-0223">Dioxygenase</keyword>
<dbReference type="Gene3D" id="2.60.120.620">
    <property type="entry name" value="q2cbj1_9rhob like domain"/>
    <property type="match status" value="1"/>
</dbReference>
<dbReference type="PROSITE" id="PS51471">
    <property type="entry name" value="FE2OG_OXY"/>
    <property type="match status" value="1"/>
</dbReference>
<proteinExistence type="predicted"/>
<keyword evidence="5" id="KW-0677">Repeat</keyword>
<evidence type="ECO:0000256" key="6">
    <source>
        <dbReference type="ARBA" id="ARBA00022964"/>
    </source>
</evidence>
<name>A0AAV6WNL4_9LAMI</name>
<dbReference type="Pfam" id="PF13640">
    <property type="entry name" value="2OG-FeII_Oxy_3"/>
    <property type="match status" value="1"/>
</dbReference>
<comment type="caution">
    <text evidence="10">The sequence shown here is derived from an EMBL/GenBank/DDBJ whole genome shotgun (WGS) entry which is preliminary data.</text>
</comment>
<evidence type="ECO:0000256" key="1">
    <source>
        <dbReference type="ARBA" id="ARBA00001961"/>
    </source>
</evidence>
<dbReference type="AlphaFoldDB" id="A0AAV6WNL4"/>
<dbReference type="SMART" id="SM00702">
    <property type="entry name" value="P4Hc"/>
    <property type="match status" value="1"/>
</dbReference>
<dbReference type="PANTHER" id="PTHR14049:SF9">
    <property type="entry name" value="PROCOLLAGEN-PROLINE 3-DIOXYGENASE"/>
    <property type="match status" value="1"/>
</dbReference>
<keyword evidence="8" id="KW-0408">Iron</keyword>
<evidence type="ECO:0000256" key="3">
    <source>
        <dbReference type="ARBA" id="ARBA00012262"/>
    </source>
</evidence>
<comment type="cofactor">
    <cofactor evidence="2">
        <name>Fe cation</name>
        <dbReference type="ChEBI" id="CHEBI:24875"/>
    </cofactor>
</comment>
<dbReference type="GO" id="GO:0005506">
    <property type="term" value="F:iron ion binding"/>
    <property type="evidence" value="ECO:0007669"/>
    <property type="project" value="InterPro"/>
</dbReference>
<dbReference type="Proteomes" id="UP000826271">
    <property type="component" value="Unassembled WGS sequence"/>
</dbReference>
<evidence type="ECO:0000259" key="9">
    <source>
        <dbReference type="PROSITE" id="PS51471"/>
    </source>
</evidence>
<keyword evidence="11" id="KW-1185">Reference proteome</keyword>
<organism evidence="10 11">
    <name type="scientific">Buddleja alternifolia</name>
    <dbReference type="NCBI Taxonomy" id="168488"/>
    <lineage>
        <taxon>Eukaryota</taxon>
        <taxon>Viridiplantae</taxon>
        <taxon>Streptophyta</taxon>
        <taxon>Embryophyta</taxon>
        <taxon>Tracheophyta</taxon>
        <taxon>Spermatophyta</taxon>
        <taxon>Magnoliopsida</taxon>
        <taxon>eudicotyledons</taxon>
        <taxon>Gunneridae</taxon>
        <taxon>Pentapetalae</taxon>
        <taxon>asterids</taxon>
        <taxon>lamiids</taxon>
        <taxon>Lamiales</taxon>
        <taxon>Scrophulariaceae</taxon>
        <taxon>Buddlejeae</taxon>
        <taxon>Buddleja</taxon>
    </lineage>
</organism>
<evidence type="ECO:0000313" key="11">
    <source>
        <dbReference type="Proteomes" id="UP000826271"/>
    </source>
</evidence>
<dbReference type="InterPro" id="IPR044862">
    <property type="entry name" value="Pro_4_hyd_alph_FE2OG_OXY"/>
</dbReference>
<keyword evidence="4" id="KW-0479">Metal-binding</keyword>
<dbReference type="InterPro" id="IPR006620">
    <property type="entry name" value="Pro_4_hyd_alph"/>
</dbReference>
<evidence type="ECO:0000256" key="8">
    <source>
        <dbReference type="ARBA" id="ARBA00023004"/>
    </source>
</evidence>
<dbReference type="InterPro" id="IPR039575">
    <property type="entry name" value="P3H"/>
</dbReference>
<gene>
    <name evidence="10" type="ORF">BUALT_Bualt15G0061300</name>
</gene>
<protein>
    <recommendedName>
        <fullName evidence="3">procollagen-proline 3-dioxygenase</fullName>
        <ecNumber evidence="3">1.14.11.7</ecNumber>
    </recommendedName>
</protein>
<reference evidence="10" key="1">
    <citation type="submission" date="2019-10" db="EMBL/GenBank/DDBJ databases">
        <authorList>
            <person name="Zhang R."/>
            <person name="Pan Y."/>
            <person name="Wang J."/>
            <person name="Ma R."/>
            <person name="Yu S."/>
        </authorList>
    </citation>
    <scope>NUCLEOTIDE SEQUENCE</scope>
    <source>
        <strain evidence="10">LA-IB0</strain>
        <tissue evidence="10">Leaf</tissue>
    </source>
</reference>
<dbReference type="EC" id="1.14.11.7" evidence="3"/>
<dbReference type="GO" id="GO:0019797">
    <property type="term" value="F:procollagen-proline 3-dioxygenase activity"/>
    <property type="evidence" value="ECO:0007669"/>
    <property type="project" value="UniProtKB-EC"/>
</dbReference>
<keyword evidence="7" id="KW-0560">Oxidoreductase</keyword>
<dbReference type="PANTHER" id="PTHR14049">
    <property type="entry name" value="LEPRECAN 1"/>
    <property type="match status" value="1"/>
</dbReference>
<comment type="cofactor">
    <cofactor evidence="1">
        <name>L-ascorbate</name>
        <dbReference type="ChEBI" id="CHEBI:38290"/>
    </cofactor>
</comment>
<evidence type="ECO:0000256" key="4">
    <source>
        <dbReference type="ARBA" id="ARBA00022723"/>
    </source>
</evidence>
<evidence type="ECO:0000256" key="7">
    <source>
        <dbReference type="ARBA" id="ARBA00023002"/>
    </source>
</evidence>
<dbReference type="InterPro" id="IPR005123">
    <property type="entry name" value="Oxoglu/Fe-dep_dioxygenase_dom"/>
</dbReference>
<evidence type="ECO:0000313" key="10">
    <source>
        <dbReference type="EMBL" id="KAG8368590.1"/>
    </source>
</evidence>
<evidence type="ECO:0000256" key="5">
    <source>
        <dbReference type="ARBA" id="ARBA00022737"/>
    </source>
</evidence>
<dbReference type="EMBL" id="WHWC01000015">
    <property type="protein sequence ID" value="KAG8368590.1"/>
    <property type="molecule type" value="Genomic_DNA"/>
</dbReference>